<dbReference type="EMBL" id="EQ973934">
    <property type="protein sequence ID" value="EEF38118.1"/>
    <property type="molecule type" value="Genomic_DNA"/>
</dbReference>
<feature type="region of interest" description="Disordered" evidence="1">
    <location>
        <begin position="40"/>
        <end position="69"/>
    </location>
</feature>
<reference evidence="3" key="1">
    <citation type="journal article" date="2010" name="Nat. Biotechnol.">
        <title>Draft genome sequence of the oilseed species Ricinus communis.</title>
        <authorList>
            <person name="Chan A.P."/>
            <person name="Crabtree J."/>
            <person name="Zhao Q."/>
            <person name="Lorenzi H."/>
            <person name="Orvis J."/>
            <person name="Puiu D."/>
            <person name="Melake-Berhan A."/>
            <person name="Jones K.M."/>
            <person name="Redman J."/>
            <person name="Chen G."/>
            <person name="Cahoon E.B."/>
            <person name="Gedil M."/>
            <person name="Stanke M."/>
            <person name="Haas B.J."/>
            <person name="Wortman J.R."/>
            <person name="Fraser-Liggett C.M."/>
            <person name="Ravel J."/>
            <person name="Rabinowicz P.D."/>
        </authorList>
    </citation>
    <scope>NUCLEOTIDE SEQUENCE [LARGE SCALE GENOMIC DNA]</scope>
    <source>
        <strain evidence="3">cv. Hale</strain>
    </source>
</reference>
<gene>
    <name evidence="2" type="ORF">RCOM_1522050</name>
</gene>
<evidence type="ECO:0000313" key="2">
    <source>
        <dbReference type="EMBL" id="EEF38118.1"/>
    </source>
</evidence>
<evidence type="ECO:0000313" key="3">
    <source>
        <dbReference type="Proteomes" id="UP000008311"/>
    </source>
</evidence>
<sequence>MDGQYGRIKVVEPPLVHVWKVGVGDDWGVGRVLHGECKDEDVSKAHTSPFESIGTDKHKPNTFKARDKT</sequence>
<dbReference type="InParanoid" id="B9SE64"/>
<protein>
    <submittedName>
        <fullName evidence="2">Uncharacterized protein</fullName>
    </submittedName>
</protein>
<keyword evidence="3" id="KW-1185">Reference proteome</keyword>
<proteinExistence type="predicted"/>
<evidence type="ECO:0000256" key="1">
    <source>
        <dbReference type="SAM" id="MobiDB-lite"/>
    </source>
</evidence>
<accession>B9SE64</accession>
<name>B9SE64_RICCO</name>
<dbReference type="Proteomes" id="UP000008311">
    <property type="component" value="Unassembled WGS sequence"/>
</dbReference>
<feature type="compositionally biased region" description="Basic and acidic residues" evidence="1">
    <location>
        <begin position="54"/>
        <end position="69"/>
    </location>
</feature>
<organism evidence="2 3">
    <name type="scientific">Ricinus communis</name>
    <name type="common">Castor bean</name>
    <dbReference type="NCBI Taxonomy" id="3988"/>
    <lineage>
        <taxon>Eukaryota</taxon>
        <taxon>Viridiplantae</taxon>
        <taxon>Streptophyta</taxon>
        <taxon>Embryophyta</taxon>
        <taxon>Tracheophyta</taxon>
        <taxon>Spermatophyta</taxon>
        <taxon>Magnoliopsida</taxon>
        <taxon>eudicotyledons</taxon>
        <taxon>Gunneridae</taxon>
        <taxon>Pentapetalae</taxon>
        <taxon>rosids</taxon>
        <taxon>fabids</taxon>
        <taxon>Malpighiales</taxon>
        <taxon>Euphorbiaceae</taxon>
        <taxon>Acalyphoideae</taxon>
        <taxon>Acalypheae</taxon>
        <taxon>Ricinus</taxon>
    </lineage>
</organism>
<dbReference type="AlphaFoldDB" id="B9SE64"/>